<evidence type="ECO:0000313" key="2">
    <source>
        <dbReference type="EMBL" id="GDY32995.1"/>
    </source>
</evidence>
<organism evidence="2 3">
    <name type="scientific">Gandjariella thermophila</name>
    <dbReference type="NCBI Taxonomy" id="1931992"/>
    <lineage>
        <taxon>Bacteria</taxon>
        <taxon>Bacillati</taxon>
        <taxon>Actinomycetota</taxon>
        <taxon>Actinomycetes</taxon>
        <taxon>Pseudonocardiales</taxon>
        <taxon>Pseudonocardiaceae</taxon>
        <taxon>Gandjariella</taxon>
    </lineage>
</organism>
<dbReference type="RefSeq" id="WP_137815982.1">
    <property type="nucleotide sequence ID" value="NZ_BJFL01000032.1"/>
</dbReference>
<dbReference type="EMBL" id="BJFL01000032">
    <property type="protein sequence ID" value="GDY32995.1"/>
    <property type="molecule type" value="Genomic_DNA"/>
</dbReference>
<keyword evidence="3" id="KW-1185">Reference proteome</keyword>
<name>A0A4D4J866_9PSEU</name>
<dbReference type="AlphaFoldDB" id="A0A4D4J866"/>
<dbReference type="Pfam" id="PF20199">
    <property type="entry name" value="RepSA"/>
    <property type="match status" value="1"/>
</dbReference>
<dbReference type="InterPro" id="IPR046828">
    <property type="entry name" value="RepSA"/>
</dbReference>
<proteinExistence type="predicted"/>
<protein>
    <recommendedName>
        <fullName evidence="4">Replication initiator protein</fullName>
    </recommendedName>
</protein>
<dbReference type="Proteomes" id="UP000298860">
    <property type="component" value="Unassembled WGS sequence"/>
</dbReference>
<accession>A0A4D4J866</accession>
<evidence type="ECO:0008006" key="4">
    <source>
        <dbReference type="Google" id="ProtNLM"/>
    </source>
</evidence>
<evidence type="ECO:0000256" key="1">
    <source>
        <dbReference type="SAM" id="MobiDB-lite"/>
    </source>
</evidence>
<sequence>MTNTAAPTVVGSLPGDVAGQTRAERMRQPLALDVAKAAAELHGVCVRPFTMEVADPDTYEVRYVAVPCGSTVESVCGPCARKARALRIAQCREGWHLAEEPDFTPEPPNAEQTAMVAYRADLVKLYRQAERDGEAGHADELREAIREADAELRQLGVRGHLPSPDAPTTRPPRRSTRRRQDAPNLPRRRVAQRTIGREYAGKYRPSMFVTLTLDSYGRVREDGTPADPAGYDYRRAARDAVHFASLVDRWWQNLRRVVGWDVQYFAAVEPQRRGAPHLHTALRGSIPHEVIRQVTAATYHQVWWPAHDELVYSGDRMPVWDPERRAFVDPDIRQALTAWEDAVADLDEPAHTVVFGAQVHSKGILGGTEEAGRHIGYLTKYLTKSIGEVVEQHTAAQYQHADRLHAELAITPCSERCPVWLLYGIQPRGAHSRMTPGHCKGRAHRRETLGLPGRRVLVSRKWSGKTLADHKADRKRFVLDALAAVGIAKPQRDTSRLIWTKVQPGDPKVPPRAHLLLHAIAERIRWRAEYDRALLAAAGPPDDADVSAIPHAA</sequence>
<feature type="region of interest" description="Disordered" evidence="1">
    <location>
        <begin position="155"/>
        <end position="196"/>
    </location>
</feature>
<comment type="caution">
    <text evidence="2">The sequence shown here is derived from an EMBL/GenBank/DDBJ whole genome shotgun (WGS) entry which is preliminary data.</text>
</comment>
<reference evidence="3" key="1">
    <citation type="submission" date="2019-04" db="EMBL/GenBank/DDBJ databases">
        <title>Draft genome sequence of Pseudonocardiaceae bacterium SL3-2-4.</title>
        <authorList>
            <person name="Ningsih F."/>
            <person name="Yokota A."/>
            <person name="Sakai Y."/>
            <person name="Nanatani K."/>
            <person name="Yabe S."/>
            <person name="Oetari A."/>
            <person name="Sjamsuridzal W."/>
        </authorList>
    </citation>
    <scope>NUCLEOTIDE SEQUENCE [LARGE SCALE GENOMIC DNA]</scope>
    <source>
        <strain evidence="3">SL3-2-4</strain>
    </source>
</reference>
<gene>
    <name evidence="2" type="ORF">GTS_46280</name>
</gene>
<evidence type="ECO:0000313" key="3">
    <source>
        <dbReference type="Proteomes" id="UP000298860"/>
    </source>
</evidence>
<dbReference type="OrthoDB" id="3203793at2"/>